<dbReference type="Proteomes" id="UP000887013">
    <property type="component" value="Unassembled WGS sequence"/>
</dbReference>
<dbReference type="InterPro" id="IPR002181">
    <property type="entry name" value="Fibrinogen_a/b/g_C_dom"/>
</dbReference>
<organism evidence="2 3">
    <name type="scientific">Nephila pilipes</name>
    <name type="common">Giant wood spider</name>
    <name type="synonym">Nephila maculata</name>
    <dbReference type="NCBI Taxonomy" id="299642"/>
    <lineage>
        <taxon>Eukaryota</taxon>
        <taxon>Metazoa</taxon>
        <taxon>Ecdysozoa</taxon>
        <taxon>Arthropoda</taxon>
        <taxon>Chelicerata</taxon>
        <taxon>Arachnida</taxon>
        <taxon>Araneae</taxon>
        <taxon>Araneomorphae</taxon>
        <taxon>Entelegynae</taxon>
        <taxon>Araneoidea</taxon>
        <taxon>Nephilidae</taxon>
        <taxon>Nephila</taxon>
    </lineage>
</organism>
<dbReference type="Gene3D" id="3.90.215.10">
    <property type="entry name" value="Gamma Fibrinogen, chain A, domain 1"/>
    <property type="match status" value="2"/>
</dbReference>
<reference evidence="2" key="1">
    <citation type="submission" date="2020-08" db="EMBL/GenBank/DDBJ databases">
        <title>Multicomponent nature underlies the extraordinary mechanical properties of spider dragline silk.</title>
        <authorList>
            <person name="Kono N."/>
            <person name="Nakamura H."/>
            <person name="Mori M."/>
            <person name="Yoshida Y."/>
            <person name="Ohtoshi R."/>
            <person name="Malay A.D."/>
            <person name="Moran D.A.P."/>
            <person name="Tomita M."/>
            <person name="Numata K."/>
            <person name="Arakawa K."/>
        </authorList>
    </citation>
    <scope>NUCLEOTIDE SEQUENCE</scope>
</reference>
<proteinExistence type="predicted"/>
<dbReference type="Pfam" id="PF00147">
    <property type="entry name" value="Fibrinogen_C"/>
    <property type="match status" value="1"/>
</dbReference>
<evidence type="ECO:0000259" key="1">
    <source>
        <dbReference type="PROSITE" id="PS51406"/>
    </source>
</evidence>
<dbReference type="InterPro" id="IPR050373">
    <property type="entry name" value="Fibrinogen_C-term_domain"/>
</dbReference>
<keyword evidence="3" id="KW-1185">Reference proteome</keyword>
<dbReference type="InterPro" id="IPR036056">
    <property type="entry name" value="Fibrinogen-like_C"/>
</dbReference>
<evidence type="ECO:0000313" key="2">
    <source>
        <dbReference type="EMBL" id="GFT38814.1"/>
    </source>
</evidence>
<name>A0A8X6NYJ9_NEPPI</name>
<feature type="domain" description="Fibrinogen C-terminal" evidence="1">
    <location>
        <begin position="302"/>
        <end position="462"/>
    </location>
</feature>
<evidence type="ECO:0000313" key="3">
    <source>
        <dbReference type="Proteomes" id="UP000887013"/>
    </source>
</evidence>
<dbReference type="PANTHER" id="PTHR19143">
    <property type="entry name" value="FIBRINOGEN/TENASCIN/ANGIOPOEITIN"/>
    <property type="match status" value="1"/>
</dbReference>
<feature type="domain" description="Fibrinogen C-terminal" evidence="1">
    <location>
        <begin position="66"/>
        <end position="292"/>
    </location>
</feature>
<dbReference type="GO" id="GO:0005615">
    <property type="term" value="C:extracellular space"/>
    <property type="evidence" value="ECO:0007669"/>
    <property type="project" value="TreeGrafter"/>
</dbReference>
<gene>
    <name evidence="2" type="ORF">NPIL_503412</name>
</gene>
<dbReference type="NCBIfam" id="NF040941">
    <property type="entry name" value="GGGWT_bact"/>
    <property type="match status" value="1"/>
</dbReference>
<dbReference type="PANTHER" id="PTHR19143:SF458">
    <property type="entry name" value="FIBRINOGEN C-TERMINAL DOMAIN-CONTAINING PROTEIN-RELATED"/>
    <property type="match status" value="1"/>
</dbReference>
<dbReference type="AlphaFoldDB" id="A0A8X6NYJ9"/>
<protein>
    <submittedName>
        <fullName evidence="2">Techylectin-5A</fullName>
    </submittedName>
</protein>
<comment type="caution">
    <text evidence="2">The sequence shown here is derived from an EMBL/GenBank/DDBJ whole genome shotgun (WGS) entry which is preliminary data.</text>
</comment>
<dbReference type="SUPFAM" id="SSF56496">
    <property type="entry name" value="Fibrinogen C-terminal domain-like"/>
    <property type="match status" value="2"/>
</dbReference>
<dbReference type="SMART" id="SM00186">
    <property type="entry name" value="FBG"/>
    <property type="match status" value="2"/>
</dbReference>
<dbReference type="PROSITE" id="PS51406">
    <property type="entry name" value="FIBRINOGEN_C_2"/>
    <property type="match status" value="2"/>
</dbReference>
<dbReference type="EMBL" id="BMAW01014416">
    <property type="protein sequence ID" value="GFT38814.1"/>
    <property type="molecule type" value="Genomic_DNA"/>
</dbReference>
<sequence>MASKVIMKGLLYCAVVLLSISMNLSFLSAAKLGRSGDVSSRLRFADITRNHDEEMMKKCKEKLSKCKKHSKPMDCEEVMENGNTESGVYTIWPRSRVGNCQSIDVYCDMETAGGGWTVIQRRGDFGNAENYFDKTWQDYKSGFGNLNREFWLGNDNIFAITNQGRYSVRFDMTNNEEKSVYAVYESFWIEDESKKYALHMTQFSGSTGDALGPHNLKQFYTKDQPNIPNDAKKDGPRHTGGWWFNVYPSSNLNALNNNGVKHKDVQLGICWNPFGGYKSTIMSTEIKVIQRRGNFGNAQNYFDKTWKDYKSGFGNLKREFWIGNENILAITNQAQYSIRFEVKNKEGKSAFAVYESFWIDDESKKYILHLRDYSGNAGDSMTPHSEREFYTKDKPNVPADVNNNGTTHTGGWWFNRLPSTNLNALNNNGEKHTNVRQGMAWQAFGDYSGTITFSEMKVRSNDF</sequence>
<dbReference type="CDD" id="cd00087">
    <property type="entry name" value="FReD"/>
    <property type="match status" value="1"/>
</dbReference>
<dbReference type="OrthoDB" id="6537861at2759"/>
<accession>A0A8X6NYJ9</accession>
<dbReference type="InterPro" id="IPR014716">
    <property type="entry name" value="Fibrinogen_a/b/g_C_1"/>
</dbReference>